<keyword evidence="10" id="KW-1185">Reference proteome</keyword>
<dbReference type="Proteomes" id="UP000243459">
    <property type="component" value="Chromosome 5"/>
</dbReference>
<dbReference type="AlphaFoldDB" id="A0A5P1EVC3"/>
<accession>A0A5P1EVC3</accession>
<dbReference type="OrthoDB" id="415825at2759"/>
<evidence type="ECO:0000256" key="4">
    <source>
        <dbReference type="ARBA" id="ARBA00022630"/>
    </source>
</evidence>
<dbReference type="Gene3D" id="3.30.43.10">
    <property type="entry name" value="Uridine Diphospho-n-acetylenolpyruvylglucosamine Reductase, domain 2"/>
    <property type="match status" value="1"/>
</dbReference>
<dbReference type="OMA" id="ESEWRIH"/>
<dbReference type="InterPro" id="IPR036318">
    <property type="entry name" value="FAD-bd_PCMH-like_sf"/>
</dbReference>
<dbReference type="InterPro" id="IPR050432">
    <property type="entry name" value="FAD-linked_Oxidoreductases_BP"/>
</dbReference>
<sequence>MMSPFSPHSLLIFSILIFSPSSYVSFDLDFSPSLTYSQDYGKIIEESPVSVLRPTSPTDISLLLKSISTDPAQNNVTVAARGAAHSTYGQAQAPGGIVIDMTSLPNFIKVENGYVDAGGGALWVDVLKETLSYGLTPRTWTDYLYLTVGGTLSNAGVSGQAYRYGPQISNVLELDVVTGKGEQVTCSELVNSDLFYGVLGGLGQFGIITRARIILQHAPEMVKRVEIIYGDFDQFIKDQEFLISKGKVDYLEGFVNLQASTSTTTTELPNPYYTIELALYYNDTNLVQNTLDQLVLQLGSVRLSTTEFDVSFFEFLNRVKATVDELTQRGLWDIPHPWFNLFVPKAQIVRFKDLVIQSISSTYIGGPIIIYPILRHKWNLNMSVMLPEVYPKEDIVYIVSVLQWTTCERGSQCLETLLSQNKKVISIATSEPNTRPISINNPTRSDLSNDGGGMGAKQYLPYWTSEEEWGAHFGGKWDRFKDLKSRFDPLNVLAPGQRIFKRKPIAT</sequence>
<keyword evidence="5" id="KW-0274">FAD</keyword>
<evidence type="ECO:0000256" key="7">
    <source>
        <dbReference type="SAM" id="SignalP"/>
    </source>
</evidence>
<evidence type="ECO:0000256" key="2">
    <source>
        <dbReference type="ARBA" id="ARBA00005466"/>
    </source>
</evidence>
<dbReference type="Gramene" id="ONK69513">
    <property type="protein sequence ID" value="ONK69513"/>
    <property type="gene ID" value="A4U43_C05F23770"/>
</dbReference>
<dbReference type="InterPro" id="IPR016167">
    <property type="entry name" value="FAD-bd_PCMH_sub1"/>
</dbReference>
<dbReference type="InterPro" id="IPR015345">
    <property type="entry name" value="Cytokinin_DH_FAD/cytokin-bd"/>
</dbReference>
<dbReference type="InterPro" id="IPR016169">
    <property type="entry name" value="FAD-bd_PCMH_sub2"/>
</dbReference>
<feature type="domain" description="FAD-binding PCMH-type" evidence="8">
    <location>
        <begin position="44"/>
        <end position="218"/>
    </location>
</feature>
<dbReference type="PROSITE" id="PS51387">
    <property type="entry name" value="FAD_PCMH"/>
    <property type="match status" value="1"/>
</dbReference>
<dbReference type="SUPFAM" id="SSF56176">
    <property type="entry name" value="FAD-binding/transporter-associated domain-like"/>
    <property type="match status" value="1"/>
</dbReference>
<dbReference type="Gene3D" id="3.30.465.10">
    <property type="match status" value="1"/>
</dbReference>
<comment type="cofactor">
    <cofactor evidence="1">
        <name>FAD</name>
        <dbReference type="ChEBI" id="CHEBI:57692"/>
    </cofactor>
</comment>
<dbReference type="GO" id="GO:0009690">
    <property type="term" value="P:cytokinin metabolic process"/>
    <property type="evidence" value="ECO:0007669"/>
    <property type="project" value="InterPro"/>
</dbReference>
<evidence type="ECO:0000313" key="10">
    <source>
        <dbReference type="Proteomes" id="UP000243459"/>
    </source>
</evidence>
<keyword evidence="4" id="KW-0285">Flavoprotein</keyword>
<evidence type="ECO:0000256" key="6">
    <source>
        <dbReference type="ARBA" id="ARBA00023002"/>
    </source>
</evidence>
<evidence type="ECO:0000256" key="3">
    <source>
        <dbReference type="ARBA" id="ARBA00011928"/>
    </source>
</evidence>
<reference evidence="10" key="1">
    <citation type="journal article" date="2017" name="Nat. Commun.">
        <title>The asparagus genome sheds light on the origin and evolution of a young Y chromosome.</title>
        <authorList>
            <person name="Harkess A."/>
            <person name="Zhou J."/>
            <person name="Xu C."/>
            <person name="Bowers J.E."/>
            <person name="Van der Hulst R."/>
            <person name="Ayyampalayam S."/>
            <person name="Mercati F."/>
            <person name="Riccardi P."/>
            <person name="McKain M.R."/>
            <person name="Kakrana A."/>
            <person name="Tang H."/>
            <person name="Ray J."/>
            <person name="Groenendijk J."/>
            <person name="Arikit S."/>
            <person name="Mathioni S.M."/>
            <person name="Nakano M."/>
            <person name="Shan H."/>
            <person name="Telgmann-Rauber A."/>
            <person name="Kanno A."/>
            <person name="Yue Z."/>
            <person name="Chen H."/>
            <person name="Li W."/>
            <person name="Chen Y."/>
            <person name="Xu X."/>
            <person name="Zhang Y."/>
            <person name="Luo S."/>
            <person name="Chen H."/>
            <person name="Gao J."/>
            <person name="Mao Z."/>
            <person name="Pires J.C."/>
            <person name="Luo M."/>
            <person name="Kudrna D."/>
            <person name="Wing R.A."/>
            <person name="Meyers B.C."/>
            <person name="Yi K."/>
            <person name="Kong H."/>
            <person name="Lavrijsen P."/>
            <person name="Sunseri F."/>
            <person name="Falavigna A."/>
            <person name="Ye Y."/>
            <person name="Leebens-Mack J.H."/>
            <person name="Chen G."/>
        </authorList>
    </citation>
    <scope>NUCLEOTIDE SEQUENCE [LARGE SCALE GENOMIC DNA]</scope>
    <source>
        <strain evidence="10">cv. DH0086</strain>
    </source>
</reference>
<evidence type="ECO:0000313" key="9">
    <source>
        <dbReference type="EMBL" id="ONK69513.1"/>
    </source>
</evidence>
<evidence type="ECO:0000259" key="8">
    <source>
        <dbReference type="PROSITE" id="PS51387"/>
    </source>
</evidence>
<dbReference type="GO" id="GO:0019139">
    <property type="term" value="F:cytokinin dehydrogenase activity"/>
    <property type="evidence" value="ECO:0007669"/>
    <property type="project" value="UniProtKB-EC"/>
</dbReference>
<dbReference type="InterPro" id="IPR016164">
    <property type="entry name" value="FAD-linked_Oxase-like_C"/>
</dbReference>
<feature type="signal peptide" evidence="7">
    <location>
        <begin position="1"/>
        <end position="25"/>
    </location>
</feature>
<proteinExistence type="inferred from homology"/>
<dbReference type="PANTHER" id="PTHR13878:SF107">
    <property type="entry name" value="CYTOKININ DEHYDROGENASE 3"/>
    <property type="match status" value="1"/>
</dbReference>
<organism evidence="9 10">
    <name type="scientific">Asparagus officinalis</name>
    <name type="common">Garden asparagus</name>
    <dbReference type="NCBI Taxonomy" id="4686"/>
    <lineage>
        <taxon>Eukaryota</taxon>
        <taxon>Viridiplantae</taxon>
        <taxon>Streptophyta</taxon>
        <taxon>Embryophyta</taxon>
        <taxon>Tracheophyta</taxon>
        <taxon>Spermatophyta</taxon>
        <taxon>Magnoliopsida</taxon>
        <taxon>Liliopsida</taxon>
        <taxon>Asparagales</taxon>
        <taxon>Asparagaceae</taxon>
        <taxon>Asparagoideae</taxon>
        <taxon>Asparagus</taxon>
    </lineage>
</organism>
<dbReference type="GO" id="GO:0071949">
    <property type="term" value="F:FAD binding"/>
    <property type="evidence" value="ECO:0007669"/>
    <property type="project" value="InterPro"/>
</dbReference>
<keyword evidence="6" id="KW-0560">Oxidoreductase</keyword>
<gene>
    <name evidence="9" type="ORF">A4U43_C05F23770</name>
</gene>
<dbReference type="EC" id="1.5.99.12" evidence="3"/>
<dbReference type="Pfam" id="PF01565">
    <property type="entry name" value="FAD_binding_4"/>
    <property type="match status" value="1"/>
</dbReference>
<dbReference type="InterPro" id="IPR016170">
    <property type="entry name" value="Cytok_DH_C_sf"/>
</dbReference>
<dbReference type="PANTHER" id="PTHR13878">
    <property type="entry name" value="GULONOLACTONE OXIDASE"/>
    <property type="match status" value="1"/>
</dbReference>
<comment type="similarity">
    <text evidence="2">Belongs to the oxygen-dependent FAD-linked oxidoreductase family.</text>
</comment>
<dbReference type="SUPFAM" id="SSF55103">
    <property type="entry name" value="FAD-linked oxidases, C-terminal domain"/>
    <property type="match status" value="1"/>
</dbReference>
<dbReference type="Gene3D" id="3.40.462.10">
    <property type="entry name" value="FAD-linked oxidases, C-terminal domain"/>
    <property type="match status" value="1"/>
</dbReference>
<dbReference type="Pfam" id="PF09265">
    <property type="entry name" value="Cytokin-bind"/>
    <property type="match status" value="1"/>
</dbReference>
<dbReference type="EMBL" id="CM007385">
    <property type="protein sequence ID" value="ONK69513.1"/>
    <property type="molecule type" value="Genomic_DNA"/>
</dbReference>
<evidence type="ECO:0000256" key="5">
    <source>
        <dbReference type="ARBA" id="ARBA00022827"/>
    </source>
</evidence>
<name>A0A5P1EVC3_ASPOF</name>
<feature type="chain" id="PRO_5024382063" description="cytokinin dehydrogenase" evidence="7">
    <location>
        <begin position="26"/>
        <end position="507"/>
    </location>
</feature>
<keyword evidence="7" id="KW-0732">Signal</keyword>
<evidence type="ECO:0000256" key="1">
    <source>
        <dbReference type="ARBA" id="ARBA00001974"/>
    </source>
</evidence>
<protein>
    <recommendedName>
        <fullName evidence="3">cytokinin dehydrogenase</fullName>
        <ecNumber evidence="3">1.5.99.12</ecNumber>
    </recommendedName>
</protein>
<dbReference type="InterPro" id="IPR006094">
    <property type="entry name" value="Oxid_FAD_bind_N"/>
</dbReference>
<dbReference type="InterPro" id="IPR016166">
    <property type="entry name" value="FAD-bd_PCMH"/>
</dbReference>